<name>A0A8S1PRP5_PARPR</name>
<dbReference type="EMBL" id="CAJJDM010000130">
    <property type="protein sequence ID" value="CAD8105313.1"/>
    <property type="molecule type" value="Genomic_DNA"/>
</dbReference>
<accession>A0A8S1PRP5</accession>
<protein>
    <submittedName>
        <fullName evidence="1">Uncharacterized protein</fullName>
    </submittedName>
</protein>
<organism evidence="1 2">
    <name type="scientific">Paramecium primaurelia</name>
    <dbReference type="NCBI Taxonomy" id="5886"/>
    <lineage>
        <taxon>Eukaryota</taxon>
        <taxon>Sar</taxon>
        <taxon>Alveolata</taxon>
        <taxon>Ciliophora</taxon>
        <taxon>Intramacronucleata</taxon>
        <taxon>Oligohymenophorea</taxon>
        <taxon>Peniculida</taxon>
        <taxon>Parameciidae</taxon>
        <taxon>Paramecium</taxon>
    </lineage>
</organism>
<keyword evidence="2" id="KW-1185">Reference proteome</keyword>
<dbReference type="AlphaFoldDB" id="A0A8S1PRP5"/>
<gene>
    <name evidence="1" type="ORF">PPRIM_AZ9-3.1.T1270009</name>
</gene>
<evidence type="ECO:0000313" key="2">
    <source>
        <dbReference type="Proteomes" id="UP000688137"/>
    </source>
</evidence>
<evidence type="ECO:0000313" key="1">
    <source>
        <dbReference type="EMBL" id="CAD8105313.1"/>
    </source>
</evidence>
<dbReference type="Proteomes" id="UP000688137">
    <property type="component" value="Unassembled WGS sequence"/>
</dbReference>
<sequence>MKEMINSDKLEAAWPQLKIFKNLSLEMQQLLKTLRLVLSQKKERIWEQHQDRQKIIIFLDFDELLFFYMFYLSKRVNNNYNISELQLDDEYKHRKIIFQSKILSSISQFDLINYQLIQLRINYQQLKVILQSQYITNSPLN</sequence>
<comment type="caution">
    <text evidence="1">The sequence shown here is derived from an EMBL/GenBank/DDBJ whole genome shotgun (WGS) entry which is preliminary data.</text>
</comment>
<proteinExistence type="predicted"/>
<reference evidence="1" key="1">
    <citation type="submission" date="2021-01" db="EMBL/GenBank/DDBJ databases">
        <authorList>
            <consortium name="Genoscope - CEA"/>
            <person name="William W."/>
        </authorList>
    </citation>
    <scope>NUCLEOTIDE SEQUENCE</scope>
</reference>